<dbReference type="InterPro" id="IPR036465">
    <property type="entry name" value="vWFA_dom_sf"/>
</dbReference>
<dbReference type="InterPro" id="IPR051928">
    <property type="entry name" value="NorD/CobT"/>
</dbReference>
<gene>
    <name evidence="4" type="primary">cobT_2</name>
    <name evidence="4" type="ORF">GCM10023261_09830</name>
</gene>
<keyword evidence="5" id="KW-1185">Reference proteome</keyword>
<dbReference type="EC" id="6.6.1.2" evidence="1"/>
<dbReference type="PANTHER" id="PTHR41248">
    <property type="entry name" value="NORD PROTEIN"/>
    <property type="match status" value="1"/>
</dbReference>
<proteinExistence type="predicted"/>
<dbReference type="PIRSF" id="PIRSF031715">
    <property type="entry name" value="Cob_chel_CobT"/>
    <property type="match status" value="1"/>
</dbReference>
<name>A0ABP9N914_9HYPH</name>
<dbReference type="Pfam" id="PF06213">
    <property type="entry name" value="CobT"/>
    <property type="match status" value="1"/>
</dbReference>
<feature type="domain" description="VWFA" evidence="3">
    <location>
        <begin position="419"/>
        <end position="633"/>
    </location>
</feature>
<evidence type="ECO:0000313" key="5">
    <source>
        <dbReference type="Proteomes" id="UP001500864"/>
    </source>
</evidence>
<dbReference type="RefSeq" id="WP_345116056.1">
    <property type="nucleotide sequence ID" value="NZ_BAABIZ010000009.1"/>
</dbReference>
<evidence type="ECO:0000256" key="1">
    <source>
        <dbReference type="NCBIfam" id="TIGR01651"/>
    </source>
</evidence>
<dbReference type="NCBIfam" id="TIGR01651">
    <property type="entry name" value="CobT"/>
    <property type="match status" value="1"/>
</dbReference>
<evidence type="ECO:0000256" key="2">
    <source>
        <dbReference type="SAM" id="MobiDB-lite"/>
    </source>
</evidence>
<dbReference type="Gene3D" id="3.40.50.410">
    <property type="entry name" value="von Willebrand factor, type A domain"/>
    <property type="match status" value="1"/>
</dbReference>
<dbReference type="InterPro" id="IPR002035">
    <property type="entry name" value="VWF_A"/>
</dbReference>
<feature type="compositionally biased region" description="Polar residues" evidence="2">
    <location>
        <begin position="233"/>
        <end position="248"/>
    </location>
</feature>
<dbReference type="InterPro" id="IPR006538">
    <property type="entry name" value="CobT"/>
</dbReference>
<dbReference type="CDD" id="cd01454">
    <property type="entry name" value="vWA_norD_type"/>
    <property type="match status" value="1"/>
</dbReference>
<sequence>MATKVGDNSQSLKNGVSNSTLDTEAFKKALSTCIRAIAGTNNLEVTFSHNRPSLSENYARLPELPQHATDKDVTVTRGLGDSMALRKAWHDSNIHAQFAPIESEARAVFDALEQTRIETIGTLAMEGIAKNLDSMLADKYQRAHYHKINTQSEAPIQEAIALLLREKITARPPPKEAGPVLELWRHAIEEKAAAELNELTHHIHNQRAFARIVRQMLVTLKMAIQLEEEDSDSANNKKLTNGSEPQNQAEEESKNEKHPQSEEQTTTEQESDEKDEGKTQATKTSDDDIIEEEQESLRQEKPSKSKRPLALSEQMEGLSNYKVFIRQFDEVLEATDFCSESELDHLRHCLDKQINHLQSIVGRLANRLQRRLMAQQNRSWHFDLEEGYLDTARLPRLIIDPTQPLSFKMESNTQFRDTVVSLLIDNSGSMRGRPITVAASCADILAQTLERCGVKVEILGFTTKAWKGGKSREKWLTQNKPHNPGRLNDLCHIIYKSADTPWRRARRNLGLMMQEGLLKENIDGEALIWAHQRLLSRREQRRILMVISDGAPVDDSTLSVNSSNYLEKHLRAVIQEIQTHSPIELIAIGIGHDVTRYYQHAVTIMNAEELANAITKQLAALFSNTKPRSYKKF</sequence>
<feature type="compositionally biased region" description="Basic and acidic residues" evidence="2">
    <location>
        <begin position="251"/>
        <end position="261"/>
    </location>
</feature>
<dbReference type="Pfam" id="PF11775">
    <property type="entry name" value="CobT_C"/>
    <property type="match status" value="1"/>
</dbReference>
<dbReference type="EMBL" id="BAABIZ010000009">
    <property type="protein sequence ID" value="GAA5107987.1"/>
    <property type="molecule type" value="Genomic_DNA"/>
</dbReference>
<dbReference type="InterPro" id="IPR025861">
    <property type="entry name" value="CobT_VWA_dom"/>
</dbReference>
<dbReference type="PROSITE" id="PS50234">
    <property type="entry name" value="VWFA"/>
    <property type="match status" value="1"/>
</dbReference>
<dbReference type="SMART" id="SM00327">
    <property type="entry name" value="VWA"/>
    <property type="match status" value="1"/>
</dbReference>
<dbReference type="PANTHER" id="PTHR41248:SF1">
    <property type="entry name" value="NORD PROTEIN"/>
    <property type="match status" value="1"/>
</dbReference>
<reference evidence="5" key="1">
    <citation type="journal article" date="2019" name="Int. J. Syst. Evol. Microbiol.">
        <title>The Global Catalogue of Microorganisms (GCM) 10K type strain sequencing project: providing services to taxonomists for standard genome sequencing and annotation.</title>
        <authorList>
            <consortium name="The Broad Institute Genomics Platform"/>
            <consortium name="The Broad Institute Genome Sequencing Center for Infectious Disease"/>
            <person name="Wu L."/>
            <person name="Ma J."/>
        </authorList>
    </citation>
    <scope>NUCLEOTIDE SEQUENCE [LARGE SCALE GENOMIC DNA]</scope>
    <source>
        <strain evidence="5">JCM 17712</strain>
    </source>
</reference>
<dbReference type="SUPFAM" id="SSF53300">
    <property type="entry name" value="vWA-like"/>
    <property type="match status" value="1"/>
</dbReference>
<evidence type="ECO:0000259" key="3">
    <source>
        <dbReference type="PROSITE" id="PS50234"/>
    </source>
</evidence>
<feature type="region of interest" description="Disordered" evidence="2">
    <location>
        <begin position="229"/>
        <end position="311"/>
    </location>
</feature>
<comment type="caution">
    <text evidence="4">The sequence shown here is derived from an EMBL/GenBank/DDBJ whole genome shotgun (WGS) entry which is preliminary data.</text>
</comment>
<dbReference type="Proteomes" id="UP001500864">
    <property type="component" value="Unassembled WGS sequence"/>
</dbReference>
<accession>A0ABP9N914</accession>
<evidence type="ECO:0000313" key="4">
    <source>
        <dbReference type="EMBL" id="GAA5107987.1"/>
    </source>
</evidence>
<organism evidence="4 5">
    <name type="scientific">Bartonella jaculi</name>
    <dbReference type="NCBI Taxonomy" id="686226"/>
    <lineage>
        <taxon>Bacteria</taxon>
        <taxon>Pseudomonadati</taxon>
        <taxon>Pseudomonadota</taxon>
        <taxon>Alphaproteobacteria</taxon>
        <taxon>Hyphomicrobiales</taxon>
        <taxon>Bartonellaceae</taxon>
        <taxon>Bartonella</taxon>
    </lineage>
</organism>
<protein>
    <recommendedName>
        <fullName evidence="1">Cobaltochelatase subunit CobT</fullName>
        <ecNumber evidence="1">6.6.1.2</ecNumber>
    </recommendedName>
</protein>